<sequence>MMEYEMKILAFLIILVCLVVMVTTLNGSGKRKRKAQKSRDKHRTFDESINYSATKSSEQLEPVPSIQPVENDSFPKHKRSKYLATENERRFHDALKQAIPSEYNIHCQVSLMALVQPLEWKDNSRTWAKRMDFVITDSDTQVLAVIELDDYTHNWAKRKKRDEYVNTVLEGHHNLVRFKSSKHYDPLHIRQELDLISSLVPDDPLT</sequence>
<dbReference type="EMBL" id="JXXV01000024">
    <property type="protein sequence ID" value="KJY82467.1"/>
    <property type="molecule type" value="Genomic_DNA"/>
</dbReference>
<dbReference type="AlphaFoldDB" id="A0A0F4NH89"/>
<name>A0A0F4NH89_9VIBR</name>
<proteinExistence type="predicted"/>
<feature type="region of interest" description="Disordered" evidence="1">
    <location>
        <begin position="54"/>
        <end position="74"/>
    </location>
</feature>
<dbReference type="PATRIC" id="fig|579748.3.peg.2795"/>
<gene>
    <name evidence="3" type="ORF">TW81_13515</name>
</gene>
<accession>A0A0F4NH89</accession>
<evidence type="ECO:0000259" key="2">
    <source>
        <dbReference type="Pfam" id="PF10881"/>
    </source>
</evidence>
<dbReference type="Proteomes" id="UP000033673">
    <property type="component" value="Unassembled WGS sequence"/>
</dbReference>
<reference evidence="3 4" key="1">
    <citation type="journal article" date="2015" name="BMC Genomics">
        <title>Genome mining reveals unlocked bioactive potential of marine Gram-negative bacteria.</title>
        <authorList>
            <person name="Machado H."/>
            <person name="Sonnenschein E.C."/>
            <person name="Melchiorsen J."/>
            <person name="Gram L."/>
        </authorList>
    </citation>
    <scope>NUCLEOTIDE SEQUENCE [LARGE SCALE GENOMIC DNA]</scope>
    <source>
        <strain evidence="3 4">S2757</strain>
    </source>
</reference>
<evidence type="ECO:0000256" key="1">
    <source>
        <dbReference type="SAM" id="MobiDB-lite"/>
    </source>
</evidence>
<organism evidence="3 4">
    <name type="scientific">Vibrio galatheae</name>
    <dbReference type="NCBI Taxonomy" id="579748"/>
    <lineage>
        <taxon>Bacteria</taxon>
        <taxon>Pseudomonadati</taxon>
        <taxon>Pseudomonadota</taxon>
        <taxon>Gammaproteobacteria</taxon>
        <taxon>Vibrionales</taxon>
        <taxon>Vibrionaceae</taxon>
        <taxon>Vibrio</taxon>
    </lineage>
</organism>
<dbReference type="STRING" id="579748.TW81_13515"/>
<keyword evidence="4" id="KW-1185">Reference proteome</keyword>
<dbReference type="InterPro" id="IPR024402">
    <property type="entry name" value="DUF2726"/>
</dbReference>
<dbReference type="Pfam" id="PF10881">
    <property type="entry name" value="DUF2726"/>
    <property type="match status" value="1"/>
</dbReference>
<feature type="domain" description="DUF2726" evidence="2">
    <location>
        <begin position="81"/>
        <end position="194"/>
    </location>
</feature>
<protein>
    <recommendedName>
        <fullName evidence="2">DUF2726 domain-containing protein</fullName>
    </recommendedName>
</protein>
<comment type="caution">
    <text evidence="3">The sequence shown here is derived from an EMBL/GenBank/DDBJ whole genome shotgun (WGS) entry which is preliminary data.</text>
</comment>
<evidence type="ECO:0000313" key="4">
    <source>
        <dbReference type="Proteomes" id="UP000033673"/>
    </source>
</evidence>
<evidence type="ECO:0000313" key="3">
    <source>
        <dbReference type="EMBL" id="KJY82467.1"/>
    </source>
</evidence>